<dbReference type="AlphaFoldDB" id="A0A816PCM1"/>
<organism evidence="1">
    <name type="scientific">Brassica napus</name>
    <name type="common">Rape</name>
    <dbReference type="NCBI Taxonomy" id="3708"/>
    <lineage>
        <taxon>Eukaryota</taxon>
        <taxon>Viridiplantae</taxon>
        <taxon>Streptophyta</taxon>
        <taxon>Embryophyta</taxon>
        <taxon>Tracheophyta</taxon>
        <taxon>Spermatophyta</taxon>
        <taxon>Magnoliopsida</taxon>
        <taxon>eudicotyledons</taxon>
        <taxon>Gunneridae</taxon>
        <taxon>Pentapetalae</taxon>
        <taxon>rosids</taxon>
        <taxon>malvids</taxon>
        <taxon>Brassicales</taxon>
        <taxon>Brassicaceae</taxon>
        <taxon>Brassiceae</taxon>
        <taxon>Brassica</taxon>
    </lineage>
</organism>
<protein>
    <submittedName>
        <fullName evidence="1">(rape) hypothetical protein</fullName>
    </submittedName>
</protein>
<name>A0A816PCM1_BRANA</name>
<proteinExistence type="predicted"/>
<accession>A0A816PCM1</accession>
<reference evidence="1" key="1">
    <citation type="submission" date="2021-01" db="EMBL/GenBank/DDBJ databases">
        <authorList>
            <consortium name="Genoscope - CEA"/>
            <person name="William W."/>
        </authorList>
    </citation>
    <scope>NUCLEOTIDE SEQUENCE</scope>
</reference>
<sequence>NKIKRKKRNWFLSTSPTSVHIFSGSTRRLRSSTLTAACSVSSVLCESRPSSSFQTSIA</sequence>
<gene>
    <name evidence="1" type="ORF">DARMORV10_A09P45410.1</name>
</gene>
<dbReference type="Proteomes" id="UP001295469">
    <property type="component" value="Chromosome A09"/>
</dbReference>
<evidence type="ECO:0000313" key="1">
    <source>
        <dbReference type="EMBL" id="CAF2046989.1"/>
    </source>
</evidence>
<dbReference type="EMBL" id="HG994363">
    <property type="protein sequence ID" value="CAF2046989.1"/>
    <property type="molecule type" value="Genomic_DNA"/>
</dbReference>
<feature type="non-terminal residue" evidence="1">
    <location>
        <position position="1"/>
    </location>
</feature>